<dbReference type="AlphaFoldDB" id="A0A1T4YF20"/>
<dbReference type="Pfam" id="PF03419">
    <property type="entry name" value="Peptidase_U4"/>
    <property type="match status" value="1"/>
</dbReference>
<name>A0A1T4YF20_9BACL</name>
<keyword evidence="1" id="KW-1133">Transmembrane helix</keyword>
<dbReference type="GO" id="GO:0006508">
    <property type="term" value="P:proteolysis"/>
    <property type="evidence" value="ECO:0007669"/>
    <property type="project" value="InterPro"/>
</dbReference>
<dbReference type="GO" id="GO:0004190">
    <property type="term" value="F:aspartic-type endopeptidase activity"/>
    <property type="evidence" value="ECO:0007669"/>
    <property type="project" value="InterPro"/>
</dbReference>
<keyword evidence="1" id="KW-0472">Membrane</keyword>
<keyword evidence="1" id="KW-0812">Transmembrane</keyword>
<protein>
    <submittedName>
        <fullName evidence="2">Stage II sporulation protein GA (Sporulation sigma-E factor processing peptidase)</fullName>
    </submittedName>
</protein>
<dbReference type="GO" id="GO:0030436">
    <property type="term" value="P:asexual sporulation"/>
    <property type="evidence" value="ECO:0007669"/>
    <property type="project" value="InterPro"/>
</dbReference>
<evidence type="ECO:0000313" key="2">
    <source>
        <dbReference type="EMBL" id="SKB00386.1"/>
    </source>
</evidence>
<dbReference type="EMBL" id="FUYJ01000004">
    <property type="protein sequence ID" value="SKB00386.1"/>
    <property type="molecule type" value="Genomic_DNA"/>
</dbReference>
<feature type="transmembrane region" description="Helical" evidence="1">
    <location>
        <begin position="39"/>
        <end position="67"/>
    </location>
</feature>
<organism evidence="2 3">
    <name type="scientific">Sporosarcina newyorkensis</name>
    <dbReference type="NCBI Taxonomy" id="759851"/>
    <lineage>
        <taxon>Bacteria</taxon>
        <taxon>Bacillati</taxon>
        <taxon>Bacillota</taxon>
        <taxon>Bacilli</taxon>
        <taxon>Bacillales</taxon>
        <taxon>Caryophanaceae</taxon>
        <taxon>Sporosarcina</taxon>
    </lineage>
</organism>
<reference evidence="3" key="1">
    <citation type="submission" date="2017-02" db="EMBL/GenBank/DDBJ databases">
        <authorList>
            <person name="Varghese N."/>
            <person name="Submissions S."/>
        </authorList>
    </citation>
    <scope>NUCLEOTIDE SEQUENCE [LARGE SCALE GENOMIC DNA]</scope>
    <source>
        <strain evidence="3">DSM 23966</strain>
    </source>
</reference>
<feature type="transmembrane region" description="Helical" evidence="1">
    <location>
        <begin position="79"/>
        <end position="99"/>
    </location>
</feature>
<keyword evidence="3" id="KW-1185">Reference proteome</keyword>
<feature type="transmembrane region" description="Helical" evidence="1">
    <location>
        <begin position="105"/>
        <end position="122"/>
    </location>
</feature>
<sequence>MYGELMIGINMLFNYAILSFTNKVGNHQTSRRRLWSASFIGAFFITLFPYSMLAIIVTFLGMTYIAFGQTLSSWKSSVLAVLIAAFFAGGLLTLVYANVPTMQNNNLLLIAIGLTYLSLYIVKIKWLDTRKNTSLIRYTLDSVVQLWGQSIPLKVFIDTGNHCIEPISGAPVHFIGYQAVKEQLPADFADALEKWKPDNSPDLSGFPSVYQKDLRLIRLQTVQGASWTVGIKFKSWLVDEQPLPSGYIVLTKEQRQYPQGASAILQVSAMEVMKEERRTDTC</sequence>
<accession>A0A1T4YF20</accession>
<dbReference type="RefSeq" id="WP_078817808.1">
    <property type="nucleotide sequence ID" value="NZ_FUYJ01000004.1"/>
</dbReference>
<evidence type="ECO:0000256" key="1">
    <source>
        <dbReference type="SAM" id="Phobius"/>
    </source>
</evidence>
<evidence type="ECO:0000313" key="3">
    <source>
        <dbReference type="Proteomes" id="UP000190042"/>
    </source>
</evidence>
<dbReference type="Proteomes" id="UP000190042">
    <property type="component" value="Unassembled WGS sequence"/>
</dbReference>
<dbReference type="InterPro" id="IPR005081">
    <property type="entry name" value="SpoIIGA"/>
</dbReference>
<gene>
    <name evidence="2" type="ORF">SAMN04244570_2477</name>
</gene>
<proteinExistence type="predicted"/>